<dbReference type="InterPro" id="IPR013126">
    <property type="entry name" value="Hsp_70_fam"/>
</dbReference>
<feature type="compositionally biased region" description="Basic residues" evidence="3">
    <location>
        <begin position="685"/>
        <end position="695"/>
    </location>
</feature>
<feature type="compositionally biased region" description="Polar residues" evidence="3">
    <location>
        <begin position="40"/>
        <end position="60"/>
    </location>
</feature>
<comment type="caution">
    <text evidence="4">The sequence shown here is derived from an EMBL/GenBank/DDBJ whole genome shotgun (WGS) entry which is preliminary data.</text>
</comment>
<dbReference type="Gene3D" id="3.90.640.10">
    <property type="entry name" value="Actin, Chain A, domain 4"/>
    <property type="match status" value="1"/>
</dbReference>
<protein>
    <submittedName>
        <fullName evidence="4">Heat shock 70 kDa protein cognate 2</fullName>
    </submittedName>
</protein>
<sequence>MNDINQHLEVFHQESVGELEEARFARLTRGQSQANYREVSEASTSTLRPMSISRESTPTVNGDMKSNLEMIARSSLGDPMELDSPQEPDVAETSENEEPLIIATDFGTTFSTVAFARRRKGKREKVEVISNYEGDNRSWVGLASLQVPTESLYPDKSQIQNTHINSESHEQDDDPYSNLYDDTTGEENPNVDGGFDEDNAMEVQHDQISDETTSDFVWGYEIHELIQPDVDLSNFNRITKSKLLLDNSPRTQSVRDELRPILEKLKNKTKKPGRPNVYKTDEDIIADYLTQLLLHTKKELTTHFNVPTGIATEHVLTVPVIWNAKACRTMQSAMETAIRNSGLGTINGLFLVSEPEAAAAFIIGKDNEVFPEEKFLILDPGGGTVDATTYQLTQEYPLRLSEELVNPDGRLNGSSFLNAGFRRHLIGRLTDERADIEQNGSTLEGLVDVAVLLFERSMKRSIDVTNNQERGRKIHIPGLRQNTQKNFRNNYVQITLSNFRDIFMPHLEAIAGLMKDQLTLAKEAGHEVKKIVLIGGFSGSTSLQHHLARRLGVISRAFGYQIRLTRKMDISEPESAVAVGAVLRALDKENGPQRITKSSYGFLRTEPYEPLMWKAHAETKPTIDQNDGEKYVVKTIYWLICKNEPVPFHKEHSIIVIHTIPTNRKRLLCEELLYVSDNSTESHYRRDHAKNKGTKYHYPPQRPSADWRSTGCEIAGRIVADMSFLRDKKIIQPIGPGRTWKRHYRIEYQLVMVVDGRNLRYEARWPVGGTVRGRGQTSIAAAFKPGTK</sequence>
<keyword evidence="1" id="KW-0547">Nucleotide-binding</keyword>
<dbReference type="EMBL" id="QGMG01000158">
    <property type="protein sequence ID" value="TVY56463.1"/>
    <property type="molecule type" value="Genomic_DNA"/>
</dbReference>
<dbReference type="CDD" id="cd10170">
    <property type="entry name" value="ASKHA_NBD_HSP70"/>
    <property type="match status" value="1"/>
</dbReference>
<reference evidence="4 5" key="1">
    <citation type="submission" date="2018-05" db="EMBL/GenBank/DDBJ databases">
        <title>Whole genome sequencing for identification of molecular markers to develop diagnostic detection tools for the regulated plant pathogen Lachnellula willkommii.</title>
        <authorList>
            <person name="Giroux E."/>
            <person name="Bilodeau G."/>
        </authorList>
    </citation>
    <scope>NUCLEOTIDE SEQUENCE [LARGE SCALE GENOMIC DNA]</scope>
    <source>
        <strain evidence="4 5">CBS 625.97</strain>
    </source>
</reference>
<name>A0A7D8YS24_9HELO</name>
<dbReference type="SUPFAM" id="SSF53067">
    <property type="entry name" value="Actin-like ATPase domain"/>
    <property type="match status" value="2"/>
</dbReference>
<feature type="region of interest" description="Disordered" evidence="3">
    <location>
        <begin position="40"/>
        <end position="63"/>
    </location>
</feature>
<evidence type="ECO:0000256" key="1">
    <source>
        <dbReference type="ARBA" id="ARBA00022741"/>
    </source>
</evidence>
<dbReference type="Gene3D" id="3.30.420.40">
    <property type="match status" value="2"/>
</dbReference>
<dbReference type="Proteomes" id="UP000481288">
    <property type="component" value="Unassembled WGS sequence"/>
</dbReference>
<organism evidence="4 5">
    <name type="scientific">Lachnellula cervina</name>
    <dbReference type="NCBI Taxonomy" id="1316786"/>
    <lineage>
        <taxon>Eukaryota</taxon>
        <taxon>Fungi</taxon>
        <taxon>Dikarya</taxon>
        <taxon>Ascomycota</taxon>
        <taxon>Pezizomycotina</taxon>
        <taxon>Leotiomycetes</taxon>
        <taxon>Helotiales</taxon>
        <taxon>Lachnaceae</taxon>
        <taxon>Lachnellula</taxon>
    </lineage>
</organism>
<keyword evidence="5" id="KW-1185">Reference proteome</keyword>
<dbReference type="OrthoDB" id="2963168at2759"/>
<dbReference type="InterPro" id="IPR043129">
    <property type="entry name" value="ATPase_NBD"/>
</dbReference>
<dbReference type="PANTHER" id="PTHR42749">
    <property type="entry name" value="CELL SHAPE-DETERMINING PROTEIN MREB"/>
    <property type="match status" value="1"/>
</dbReference>
<dbReference type="AlphaFoldDB" id="A0A7D8YS24"/>
<feature type="compositionally biased region" description="Acidic residues" evidence="3">
    <location>
        <begin position="80"/>
        <end position="96"/>
    </location>
</feature>
<evidence type="ECO:0000313" key="4">
    <source>
        <dbReference type="EMBL" id="TVY56463.1"/>
    </source>
</evidence>
<gene>
    <name evidence="4" type="primary">Hsc70-2</name>
    <name evidence="4" type="ORF">LCER1_G002211</name>
</gene>
<proteinExistence type="predicted"/>
<dbReference type="Pfam" id="PF00012">
    <property type="entry name" value="HSP70"/>
    <property type="match status" value="1"/>
</dbReference>
<keyword evidence="2" id="KW-0067">ATP-binding</keyword>
<feature type="region of interest" description="Disordered" evidence="3">
    <location>
        <begin position="164"/>
        <end position="197"/>
    </location>
</feature>
<evidence type="ECO:0000313" key="5">
    <source>
        <dbReference type="Proteomes" id="UP000481288"/>
    </source>
</evidence>
<feature type="region of interest" description="Disordered" evidence="3">
    <location>
        <begin position="684"/>
        <end position="704"/>
    </location>
</feature>
<evidence type="ECO:0000256" key="3">
    <source>
        <dbReference type="SAM" id="MobiDB-lite"/>
    </source>
</evidence>
<accession>A0A7D8YS24</accession>
<dbReference type="GO" id="GO:0140662">
    <property type="term" value="F:ATP-dependent protein folding chaperone"/>
    <property type="evidence" value="ECO:0007669"/>
    <property type="project" value="InterPro"/>
</dbReference>
<keyword evidence="4" id="KW-0346">Stress response</keyword>
<evidence type="ECO:0000256" key="2">
    <source>
        <dbReference type="ARBA" id="ARBA00022840"/>
    </source>
</evidence>
<dbReference type="PANTHER" id="PTHR42749:SF8">
    <property type="entry name" value="HSP70 FAMILY PROTEIN (AFU_ORTHOLOGUE AFUA_3G13740)"/>
    <property type="match status" value="1"/>
</dbReference>
<feature type="region of interest" description="Disordered" evidence="3">
    <location>
        <begin position="77"/>
        <end position="96"/>
    </location>
</feature>
<dbReference type="GO" id="GO:0005524">
    <property type="term" value="F:ATP binding"/>
    <property type="evidence" value="ECO:0007669"/>
    <property type="project" value="UniProtKB-KW"/>
</dbReference>